<organism evidence="2 3">
    <name type="scientific">Draconibacterium aestuarii</name>
    <dbReference type="NCBI Taxonomy" id="2998507"/>
    <lineage>
        <taxon>Bacteria</taxon>
        <taxon>Pseudomonadati</taxon>
        <taxon>Bacteroidota</taxon>
        <taxon>Bacteroidia</taxon>
        <taxon>Marinilabiliales</taxon>
        <taxon>Prolixibacteraceae</taxon>
        <taxon>Draconibacterium</taxon>
    </lineage>
</organism>
<proteinExistence type="predicted"/>
<sequence>MIRTRTYRILKSFIYVAFLIAMVLHFSACSTEKGNEPTEKLWHGQTREMRYQPDGNGFVITNGTLRFNRALYGSHSAFRVEAGDLPEFALYMPRIGGTLRLGLIQADSSCWLIDAEKITARYEAGTMTYQIQDPLLNNGEISLQLLALPDADGMILKINSKNLPDNLELFWAFGGASDKRLSRDGDLGADPESSFYLKPENCTDNEYFIDNNSFRLYYGSGRSLSDNEVYENNYIPSKEEIESTRLTTRKRIFGFFPAETKLKIVDASNQTNPLQLLSSEKENSPVIAARHKLHSANENYILLINPDSKQDIDYDKIPELFKQADVARKDLASRFRINTPDKYINAVGASLSTAADAVWDGQSFMHGAIAWRMPLNGWRGAYAADWLGWHDRAKTHFRGYFDAQYTEPASGPSVPDPKTNLARQKEVVGTALFTNGYISRNPGKINKPHHYDMNLVFIAQLLSHFNWTGDLAFLKESWPVLERHLAWEKRNFDANDDGLYDAYCCIWASDALQYSGGGVTHSSAYNYRANKMAAELATLIGKDPAPYLAEAEKIKTAVNQQLWLPEKGWFAEYKDLLGNQLVHPSAALWTVYHSIDEGLADPFQAYQATQYVDHQIPHIPVEAAGLASGEYYTLSTTNWMPYTWSINNVAFAEVLHTALAYWQSGRNEEAFKLTKSVFLDYMFMGSSPGNFGQLSYYDAFRDELYRDFSDPVGTASRAFVEGLFGISPNLLNNKISITPGWPSEWEFAQLETPDINFQFEQKGNTDRYLIETKFGKELTLELALKAKSTNIKSVKINDKASEWTWNKNAIGTPELQLISLPGTQFTVEIEWDDNTFQPTQIQEVYALDETISIDFNKSEIIGIYDPQQVLGNIKQINTQINAILQGEVGWRTFFVQLKNEEAIWWQPFSFELRKPVCFIASKNQPENELIFAIQNNSVADFKGKVALGNFSQKLTIPSKSTSKNITVLTDNLVPGSNIIHITTAEKQFSDKLINWKVQTKTEDTFEKVDLSEHFNGNINRIFDRQYFSPRSPYPTLSIPTQGIGDWCSYREHEEIDDSGLRKLAAQNGQILAPQGVPLKIPANSETNIVFTSQWDNYPVKRVLPLAGKASHLYLLMAGSMHHMQINMTNGLVRVNYTNGTFDDLLLKSPDNWWPIEQDYYEDGFAFQLTAPQPPRLYLKTGKWHLDSYNVLAKNKTNKIEGGAATLLDLVLNPEKELKSLTLETNTNDVVIGLMAATLKRSAN</sequence>
<dbReference type="GO" id="GO:0005975">
    <property type="term" value="P:carbohydrate metabolic process"/>
    <property type="evidence" value="ECO:0007669"/>
    <property type="project" value="InterPro"/>
</dbReference>
<name>A0A9X3FAW2_9BACT</name>
<dbReference type="Gene3D" id="1.50.10.10">
    <property type="match status" value="1"/>
</dbReference>
<dbReference type="Proteomes" id="UP001145087">
    <property type="component" value="Unassembled WGS sequence"/>
</dbReference>
<dbReference type="InterPro" id="IPR008928">
    <property type="entry name" value="6-hairpin_glycosidase_sf"/>
</dbReference>
<keyword evidence="1" id="KW-1133">Transmembrane helix</keyword>
<keyword evidence="1" id="KW-0812">Transmembrane</keyword>
<reference evidence="2" key="1">
    <citation type="submission" date="2022-11" db="EMBL/GenBank/DDBJ databases">
        <title>Marilongibacter aestuarii gen. nov., sp. nov., isolated from tidal flat sediment.</title>
        <authorList>
            <person name="Jiayan W."/>
        </authorList>
    </citation>
    <scope>NUCLEOTIDE SEQUENCE</scope>
    <source>
        <strain evidence="2">Z1-6</strain>
    </source>
</reference>
<comment type="caution">
    <text evidence="2">The sequence shown here is derived from an EMBL/GenBank/DDBJ whole genome shotgun (WGS) entry which is preliminary data.</text>
</comment>
<protein>
    <submittedName>
        <fullName evidence="2">DUF4450 domain-containing protein</fullName>
    </submittedName>
</protein>
<keyword evidence="1" id="KW-0472">Membrane</keyword>
<evidence type="ECO:0000313" key="2">
    <source>
        <dbReference type="EMBL" id="MCY1723067.1"/>
    </source>
</evidence>
<gene>
    <name evidence="2" type="ORF">OU798_22150</name>
</gene>
<evidence type="ECO:0000256" key="1">
    <source>
        <dbReference type="SAM" id="Phobius"/>
    </source>
</evidence>
<dbReference type="RefSeq" id="WP_343335392.1">
    <property type="nucleotide sequence ID" value="NZ_JAPOHD010000066.1"/>
</dbReference>
<dbReference type="AlphaFoldDB" id="A0A9X3FAW2"/>
<dbReference type="Pfam" id="PF14614">
    <property type="entry name" value="DUF4450"/>
    <property type="match status" value="1"/>
</dbReference>
<feature type="transmembrane region" description="Helical" evidence="1">
    <location>
        <begin position="12"/>
        <end position="28"/>
    </location>
</feature>
<dbReference type="InterPro" id="IPR012341">
    <property type="entry name" value="6hp_glycosidase-like_sf"/>
</dbReference>
<accession>A0A9X3FAW2</accession>
<keyword evidence="3" id="KW-1185">Reference proteome</keyword>
<dbReference type="CDD" id="cd11747">
    <property type="entry name" value="GH94N_like_1"/>
    <property type="match status" value="1"/>
</dbReference>
<dbReference type="SUPFAM" id="SSF48208">
    <property type="entry name" value="Six-hairpin glycosidases"/>
    <property type="match status" value="1"/>
</dbReference>
<dbReference type="EMBL" id="JAPOHD010000066">
    <property type="protein sequence ID" value="MCY1723067.1"/>
    <property type="molecule type" value="Genomic_DNA"/>
</dbReference>
<evidence type="ECO:0000313" key="3">
    <source>
        <dbReference type="Proteomes" id="UP001145087"/>
    </source>
</evidence>
<dbReference type="InterPro" id="IPR028028">
    <property type="entry name" value="DUF4450"/>
</dbReference>